<evidence type="ECO:0000313" key="1">
    <source>
        <dbReference type="EMBL" id="CAI8022693.1"/>
    </source>
</evidence>
<gene>
    <name evidence="1" type="ORF">GBAR_LOCUS13314</name>
</gene>
<evidence type="ECO:0000313" key="2">
    <source>
        <dbReference type="Proteomes" id="UP001174909"/>
    </source>
</evidence>
<dbReference type="Proteomes" id="UP001174909">
    <property type="component" value="Unassembled WGS sequence"/>
</dbReference>
<keyword evidence="2" id="KW-1185">Reference proteome</keyword>
<dbReference type="EMBL" id="CASHTH010001974">
    <property type="protein sequence ID" value="CAI8022693.1"/>
    <property type="molecule type" value="Genomic_DNA"/>
</dbReference>
<proteinExistence type="predicted"/>
<sequence length="34" mass="4094">MKGTEKELVVEEVTTRDYLLPKTEKFRRLAVYYS</sequence>
<dbReference type="AlphaFoldDB" id="A0AA35S3C6"/>
<organism evidence="1 2">
    <name type="scientific">Geodia barretti</name>
    <name type="common">Barrett's horny sponge</name>
    <dbReference type="NCBI Taxonomy" id="519541"/>
    <lineage>
        <taxon>Eukaryota</taxon>
        <taxon>Metazoa</taxon>
        <taxon>Porifera</taxon>
        <taxon>Demospongiae</taxon>
        <taxon>Heteroscleromorpha</taxon>
        <taxon>Tetractinellida</taxon>
        <taxon>Astrophorina</taxon>
        <taxon>Geodiidae</taxon>
        <taxon>Geodia</taxon>
    </lineage>
</organism>
<reference evidence="1" key="1">
    <citation type="submission" date="2023-03" db="EMBL/GenBank/DDBJ databases">
        <authorList>
            <person name="Steffen K."/>
            <person name="Cardenas P."/>
        </authorList>
    </citation>
    <scope>NUCLEOTIDE SEQUENCE</scope>
</reference>
<protein>
    <submittedName>
        <fullName evidence="1">Uncharacterized protein</fullName>
    </submittedName>
</protein>
<accession>A0AA35S3C6</accession>
<comment type="caution">
    <text evidence="1">The sequence shown here is derived from an EMBL/GenBank/DDBJ whole genome shotgun (WGS) entry which is preliminary data.</text>
</comment>
<name>A0AA35S3C6_GEOBA</name>